<feature type="domain" description="Pericentriolar material 1 protein C-terminal" evidence="2">
    <location>
        <begin position="107"/>
        <end position="290"/>
    </location>
</feature>
<evidence type="ECO:0000313" key="4">
    <source>
        <dbReference type="Proteomes" id="UP000001593"/>
    </source>
</evidence>
<dbReference type="AlphaFoldDB" id="A7RVK9"/>
<evidence type="ECO:0000313" key="3">
    <source>
        <dbReference type="EMBL" id="EDO44401.1"/>
    </source>
</evidence>
<dbReference type="InterPro" id="IPR031446">
    <property type="entry name" value="PCM1_C"/>
</dbReference>
<dbReference type="EMBL" id="DS469544">
    <property type="protein sequence ID" value="EDO44401.1"/>
    <property type="molecule type" value="Genomic_DNA"/>
</dbReference>
<reference evidence="3 4" key="1">
    <citation type="journal article" date="2007" name="Science">
        <title>Sea anemone genome reveals ancestral eumetazoan gene repertoire and genomic organization.</title>
        <authorList>
            <person name="Putnam N.H."/>
            <person name="Srivastava M."/>
            <person name="Hellsten U."/>
            <person name="Dirks B."/>
            <person name="Chapman J."/>
            <person name="Salamov A."/>
            <person name="Terry A."/>
            <person name="Shapiro H."/>
            <person name="Lindquist E."/>
            <person name="Kapitonov V.V."/>
            <person name="Jurka J."/>
            <person name="Genikhovich G."/>
            <person name="Grigoriev I.V."/>
            <person name="Lucas S.M."/>
            <person name="Steele R.E."/>
            <person name="Finnerty J.R."/>
            <person name="Technau U."/>
            <person name="Martindale M.Q."/>
            <person name="Rokhsar D.S."/>
        </authorList>
    </citation>
    <scope>NUCLEOTIDE SEQUENCE [LARGE SCALE GENOMIC DNA]</scope>
    <source>
        <strain evidence="4">CH2 X CH6</strain>
    </source>
</reference>
<dbReference type="STRING" id="45351.A7RVK9"/>
<dbReference type="HOGENOM" id="CLU_1131378_0_0_1"/>
<dbReference type="PhylomeDB" id="A7RVK9"/>
<dbReference type="PANTHER" id="PTHR14164:SF12">
    <property type="entry name" value="PERICENTRIOLAR MATERIAL 1 PROTEIN"/>
    <property type="match status" value="1"/>
</dbReference>
<gene>
    <name evidence="3" type="ORF">NEMVEDRAFT_v1g228836</name>
</gene>
<dbReference type="InParanoid" id="A7RVK9"/>
<feature type="domain" description="Pericentriolar material 1 protein C-terminal" evidence="2">
    <location>
        <begin position="20"/>
        <end position="102"/>
    </location>
</feature>
<dbReference type="InterPro" id="IPR024138">
    <property type="entry name" value="Pericentriolar_Pcm1"/>
</dbReference>
<keyword evidence="4" id="KW-1185">Reference proteome</keyword>
<accession>A7RVK9</accession>
<dbReference type="GO" id="GO:0071539">
    <property type="term" value="P:protein localization to centrosome"/>
    <property type="evidence" value="ECO:0007669"/>
    <property type="project" value="InterPro"/>
</dbReference>
<protein>
    <recommendedName>
        <fullName evidence="2">Pericentriolar material 1 protein C-terminal domain-containing protein</fullName>
    </recommendedName>
</protein>
<evidence type="ECO:0000259" key="2">
    <source>
        <dbReference type="Pfam" id="PF15717"/>
    </source>
</evidence>
<dbReference type="Proteomes" id="UP000001593">
    <property type="component" value="Unassembled WGS sequence"/>
</dbReference>
<proteinExistence type="predicted"/>
<sequence length="291" mass="33256">MRKKRERGRQQIRYEVSDAGSEFSLFEALRDSIYSEVATLISINESRPHFLIELFRELQLLTSDYLRQRGLYALRDIVTRFLTEDSLTTNNVMDSAIKQACQAGESPFASEGLGDTVIHLDQTLSKMREYERMREEGRLRELKQLQYGATGGGAEGGAVKDDVTTSSAGDVGSESSMSDVQYPRIDTQALDHQIKSIMAEVIPYLNEHMEDTCSMELLGYIRNLVLTRIRVKEEQEFGRFFHKQLSAILLDSLSKFEDKKMKDCGEDILVDMSEILFNELAFFRLMQDLDA</sequence>
<feature type="region of interest" description="Disordered" evidence="1">
    <location>
        <begin position="153"/>
        <end position="178"/>
    </location>
</feature>
<dbReference type="GO" id="GO:0034454">
    <property type="term" value="P:microtubule anchoring at centrosome"/>
    <property type="evidence" value="ECO:0007669"/>
    <property type="project" value="InterPro"/>
</dbReference>
<dbReference type="GO" id="GO:0060271">
    <property type="term" value="P:cilium assembly"/>
    <property type="evidence" value="ECO:0007669"/>
    <property type="project" value="InterPro"/>
</dbReference>
<dbReference type="OMA" id="QIRYEVS"/>
<name>A7RVK9_NEMVE</name>
<organism evidence="3 4">
    <name type="scientific">Nematostella vectensis</name>
    <name type="common">Starlet sea anemone</name>
    <dbReference type="NCBI Taxonomy" id="45351"/>
    <lineage>
        <taxon>Eukaryota</taxon>
        <taxon>Metazoa</taxon>
        <taxon>Cnidaria</taxon>
        <taxon>Anthozoa</taxon>
        <taxon>Hexacorallia</taxon>
        <taxon>Actiniaria</taxon>
        <taxon>Edwardsiidae</taxon>
        <taxon>Nematostella</taxon>
    </lineage>
</organism>
<feature type="compositionally biased region" description="Polar residues" evidence="1">
    <location>
        <begin position="164"/>
        <end position="178"/>
    </location>
</feature>
<dbReference type="Pfam" id="PF15717">
    <property type="entry name" value="PCM1_C"/>
    <property type="match status" value="2"/>
</dbReference>
<evidence type="ECO:0000256" key="1">
    <source>
        <dbReference type="SAM" id="MobiDB-lite"/>
    </source>
</evidence>
<dbReference type="eggNOG" id="ENOG502QRMF">
    <property type="taxonomic scope" value="Eukaryota"/>
</dbReference>
<dbReference type="PANTHER" id="PTHR14164">
    <property type="entry name" value="PERICENTRIOLAR MATERIAL 1-RELATED"/>
    <property type="match status" value="1"/>
</dbReference>
<dbReference type="GO" id="GO:0005813">
    <property type="term" value="C:centrosome"/>
    <property type="evidence" value="ECO:0007669"/>
    <property type="project" value="InterPro"/>
</dbReference>